<dbReference type="GO" id="GO:0008714">
    <property type="term" value="F:AMP nucleosidase activity"/>
    <property type="evidence" value="ECO:0007669"/>
    <property type="project" value="UniProtKB-EC"/>
</dbReference>
<evidence type="ECO:0000313" key="5">
    <source>
        <dbReference type="Proteomes" id="UP000236220"/>
    </source>
</evidence>
<protein>
    <recommendedName>
        <fullName evidence="3">Cytokinin riboside 5'-monophosphate phosphoribohydrolase</fullName>
        <ecNumber evidence="3">3.2.2.n1</ecNumber>
    </recommendedName>
</protein>
<sequence length="202" mass="22607">MKSICVYCGSNSGTDPRYAETARVLGTRIAAENMQLVYGGGNVGLMGIVADAVLDAGGEVTGVIPQQLMGWEVGHRGLTRLEVVTSMHERKARMFELSDGFIALPGGFGTLDEMFEMLTWRQLGLGHKPCAFLDVAGFWSPLMTMLDHMVDQRFLHPEQRTDLWHGDDIDTLLAWMRDYRPAQADKWMDEKRRGQLRSVAET</sequence>
<gene>
    <name evidence="4" type="ORF">Lysil_2367</name>
</gene>
<keyword evidence="3" id="KW-0203">Cytokinin biosynthesis</keyword>
<dbReference type="SUPFAM" id="SSF102405">
    <property type="entry name" value="MCP/YpsA-like"/>
    <property type="match status" value="1"/>
</dbReference>
<dbReference type="InterPro" id="IPR005269">
    <property type="entry name" value="LOG"/>
</dbReference>
<dbReference type="RefSeq" id="WP_103075805.1">
    <property type="nucleotide sequence ID" value="NZ_NPZB01000002.1"/>
</dbReference>
<evidence type="ECO:0000313" key="4">
    <source>
        <dbReference type="EMBL" id="PNS08191.1"/>
    </source>
</evidence>
<proteinExistence type="inferred from homology"/>
<keyword evidence="3" id="KW-0378">Hydrolase</keyword>
<evidence type="ECO:0000256" key="2">
    <source>
        <dbReference type="ARBA" id="ARBA00006763"/>
    </source>
</evidence>
<dbReference type="GO" id="GO:0009691">
    <property type="term" value="P:cytokinin biosynthetic process"/>
    <property type="evidence" value="ECO:0007669"/>
    <property type="project" value="UniProtKB-UniRule"/>
</dbReference>
<reference evidence="4 5" key="1">
    <citation type="submission" date="2017-08" db="EMBL/GenBank/DDBJ databases">
        <title>Lysobacter sylvestris genome.</title>
        <authorList>
            <person name="Zhang D.-C."/>
            <person name="Albuquerque L."/>
            <person name="Franca L."/>
            <person name="Froufe H.J.C."/>
            <person name="Barroso C."/>
            <person name="Egas C."/>
            <person name="Da Costa M."/>
            <person name="Margesin R."/>
        </authorList>
    </citation>
    <scope>NUCLEOTIDE SEQUENCE [LARGE SCALE GENOMIC DNA]</scope>
    <source>
        <strain evidence="4 5">AM20-91</strain>
    </source>
</reference>
<organism evidence="4 5">
    <name type="scientific">Solilutibacter silvestris</name>
    <dbReference type="NCBI Taxonomy" id="1645665"/>
    <lineage>
        <taxon>Bacteria</taxon>
        <taxon>Pseudomonadati</taxon>
        <taxon>Pseudomonadota</taxon>
        <taxon>Gammaproteobacteria</taxon>
        <taxon>Lysobacterales</taxon>
        <taxon>Lysobacteraceae</taxon>
        <taxon>Solilutibacter</taxon>
    </lineage>
</organism>
<dbReference type="EC" id="3.2.2.n1" evidence="3"/>
<dbReference type="PANTHER" id="PTHR31223:SF70">
    <property type="entry name" value="LOG FAMILY PROTEIN YJL055W"/>
    <property type="match status" value="1"/>
</dbReference>
<keyword evidence="5" id="KW-1185">Reference proteome</keyword>
<dbReference type="AlphaFoldDB" id="A0A2K1PZI4"/>
<dbReference type="OrthoDB" id="9801098at2"/>
<dbReference type="Proteomes" id="UP000236220">
    <property type="component" value="Unassembled WGS sequence"/>
</dbReference>
<comment type="catalytic activity">
    <reaction evidence="1">
        <text>AMP + H2O = D-ribose 5-phosphate + adenine</text>
        <dbReference type="Rhea" id="RHEA:20129"/>
        <dbReference type="ChEBI" id="CHEBI:15377"/>
        <dbReference type="ChEBI" id="CHEBI:16708"/>
        <dbReference type="ChEBI" id="CHEBI:78346"/>
        <dbReference type="ChEBI" id="CHEBI:456215"/>
        <dbReference type="EC" id="3.2.2.4"/>
    </reaction>
</comment>
<accession>A0A2K1PZI4</accession>
<comment type="caution">
    <text evidence="4">The sequence shown here is derived from an EMBL/GenBank/DDBJ whole genome shotgun (WGS) entry which is preliminary data.</text>
</comment>
<dbReference type="GO" id="GO:0005829">
    <property type="term" value="C:cytosol"/>
    <property type="evidence" value="ECO:0007669"/>
    <property type="project" value="TreeGrafter"/>
</dbReference>
<evidence type="ECO:0000256" key="1">
    <source>
        <dbReference type="ARBA" id="ARBA00000274"/>
    </source>
</evidence>
<evidence type="ECO:0000256" key="3">
    <source>
        <dbReference type="RuleBase" id="RU363015"/>
    </source>
</evidence>
<dbReference type="InterPro" id="IPR031100">
    <property type="entry name" value="LOG_fam"/>
</dbReference>
<dbReference type="NCBIfam" id="TIGR00730">
    <property type="entry name" value="Rossman fold protein, TIGR00730 family"/>
    <property type="match status" value="1"/>
</dbReference>
<name>A0A2K1PZI4_9GAMM</name>
<dbReference type="FunFam" id="3.40.50.450:FF:000012">
    <property type="entry name" value="LOG family protein YvdD"/>
    <property type="match status" value="1"/>
</dbReference>
<dbReference type="Pfam" id="PF03641">
    <property type="entry name" value="Lysine_decarbox"/>
    <property type="match status" value="1"/>
</dbReference>
<dbReference type="EMBL" id="NPZB01000002">
    <property type="protein sequence ID" value="PNS08191.1"/>
    <property type="molecule type" value="Genomic_DNA"/>
</dbReference>
<dbReference type="PANTHER" id="PTHR31223">
    <property type="entry name" value="LOG FAMILY PROTEIN YJL055W"/>
    <property type="match status" value="1"/>
</dbReference>
<dbReference type="Gene3D" id="3.40.50.450">
    <property type="match status" value="1"/>
</dbReference>
<comment type="similarity">
    <text evidence="2 3">Belongs to the LOG family.</text>
</comment>